<evidence type="ECO:0000256" key="3">
    <source>
        <dbReference type="ARBA" id="ARBA00022630"/>
    </source>
</evidence>
<feature type="region of interest" description="Disordered" evidence="6">
    <location>
        <begin position="409"/>
        <end position="430"/>
    </location>
</feature>
<dbReference type="InterPro" id="IPR045170">
    <property type="entry name" value="MTOX"/>
</dbReference>
<dbReference type="PANTHER" id="PTHR10961:SF26">
    <property type="entry name" value="L-SACCHAROPINE OXIDASE"/>
    <property type="match status" value="1"/>
</dbReference>
<dbReference type="PANTHER" id="PTHR10961">
    <property type="entry name" value="PEROXISOMAL SARCOSINE OXIDASE"/>
    <property type="match status" value="1"/>
</dbReference>
<reference evidence="8 9" key="1">
    <citation type="journal article" date="2024" name="Front Chem Biol">
        <title>Unveiling the potential of Daldinia eschscholtzii MFLUCC 19-0629 through bioactivity and bioinformatics studies for enhanced sustainable agriculture production.</title>
        <authorList>
            <person name="Brooks S."/>
            <person name="Weaver J.A."/>
            <person name="Klomchit A."/>
            <person name="Alharthi S.A."/>
            <person name="Onlamun T."/>
            <person name="Nurani R."/>
            <person name="Vong T.K."/>
            <person name="Alberti F."/>
            <person name="Greco C."/>
        </authorList>
    </citation>
    <scope>NUCLEOTIDE SEQUENCE [LARGE SCALE GENOMIC DNA]</scope>
    <source>
        <strain evidence="8">MFLUCC 19-0629</strain>
    </source>
</reference>
<evidence type="ECO:0000313" key="8">
    <source>
        <dbReference type="EMBL" id="KAK6953918.1"/>
    </source>
</evidence>
<feature type="compositionally biased region" description="Polar residues" evidence="6">
    <location>
        <begin position="410"/>
        <end position="424"/>
    </location>
</feature>
<dbReference type="InterPro" id="IPR006076">
    <property type="entry name" value="FAD-dep_OxRdtase"/>
</dbReference>
<dbReference type="AlphaFoldDB" id="A0AAX6MMQ3"/>
<comment type="cofactor">
    <cofactor evidence="1">
        <name>FAD</name>
        <dbReference type="ChEBI" id="CHEBI:57692"/>
    </cofactor>
</comment>
<keyword evidence="9" id="KW-1185">Reference proteome</keyword>
<dbReference type="Gene3D" id="3.50.50.60">
    <property type="entry name" value="FAD/NAD(P)-binding domain"/>
    <property type="match status" value="1"/>
</dbReference>
<evidence type="ECO:0000256" key="4">
    <source>
        <dbReference type="ARBA" id="ARBA00022827"/>
    </source>
</evidence>
<keyword evidence="4" id="KW-0274">FAD</keyword>
<protein>
    <recommendedName>
        <fullName evidence="7">FAD dependent oxidoreductase domain-containing protein</fullName>
    </recommendedName>
</protein>
<keyword evidence="5" id="KW-0560">Oxidoreductase</keyword>
<evidence type="ECO:0000256" key="6">
    <source>
        <dbReference type="SAM" id="MobiDB-lite"/>
    </source>
</evidence>
<name>A0AAX6MMQ3_9PEZI</name>
<evidence type="ECO:0000259" key="7">
    <source>
        <dbReference type="Pfam" id="PF01266"/>
    </source>
</evidence>
<proteinExistence type="inferred from homology"/>
<feature type="domain" description="FAD dependent oxidoreductase" evidence="7">
    <location>
        <begin position="11"/>
        <end position="387"/>
    </location>
</feature>
<sequence>MTTQDSPKPSVLIVGAGCWGLATAYTLASSGYTKVTVLEKDDVVPSRFSAGNDLNKVIRAEYADNFYTDLSVRAIRKWQTDPLYKPHFHQNGFLNVTSESAPQATKDVVTNYLTSIRGHPAFEGQVSTVHGAEEIKKVAPAFTGPTAGWSGYFNKLAGYAHSADASKAVYDACVKLGVNFVLGRDNGEVTELVYDTISSRRVCVGVKTRGNQIYHADKVILALGADVPGLIPQLGPQVTGRCWGVVHIQLTPEEARPLRGIPVTNVRDLAFFFEPDEATNKLKFCHMGGGFTNFALSQNGLSLPYEKLEDSQFIPLDDESYIRKLLQEVFPQFADRPLIDKHLCWFADTIDSDYIIDYVPDTNSSLIVLSGDSGHGFKMLPIFGEFVKEILERGSQNIAKWQWKDDTKQKSTGTWRGDTATQELSKIPRA</sequence>
<dbReference type="EMBL" id="JBANMG010000004">
    <property type="protein sequence ID" value="KAK6953918.1"/>
    <property type="molecule type" value="Genomic_DNA"/>
</dbReference>
<dbReference type="InterPro" id="IPR036188">
    <property type="entry name" value="FAD/NAD-bd_sf"/>
</dbReference>
<dbReference type="GO" id="GO:0050660">
    <property type="term" value="F:flavin adenine dinucleotide binding"/>
    <property type="evidence" value="ECO:0007669"/>
    <property type="project" value="InterPro"/>
</dbReference>
<evidence type="ECO:0000313" key="9">
    <source>
        <dbReference type="Proteomes" id="UP001369815"/>
    </source>
</evidence>
<dbReference type="Pfam" id="PF01266">
    <property type="entry name" value="DAO"/>
    <property type="match status" value="1"/>
</dbReference>
<dbReference type="GO" id="GO:0051698">
    <property type="term" value="F:saccharopine oxidase activity"/>
    <property type="evidence" value="ECO:0007669"/>
    <property type="project" value="TreeGrafter"/>
</dbReference>
<dbReference type="Gene3D" id="3.30.9.10">
    <property type="entry name" value="D-Amino Acid Oxidase, subunit A, domain 2"/>
    <property type="match status" value="1"/>
</dbReference>
<comment type="caution">
    <text evidence="8">The sequence shown here is derived from an EMBL/GenBank/DDBJ whole genome shotgun (WGS) entry which is preliminary data.</text>
</comment>
<organism evidence="8 9">
    <name type="scientific">Daldinia eschscholtzii</name>
    <dbReference type="NCBI Taxonomy" id="292717"/>
    <lineage>
        <taxon>Eukaryota</taxon>
        <taxon>Fungi</taxon>
        <taxon>Dikarya</taxon>
        <taxon>Ascomycota</taxon>
        <taxon>Pezizomycotina</taxon>
        <taxon>Sordariomycetes</taxon>
        <taxon>Xylariomycetidae</taxon>
        <taxon>Xylariales</taxon>
        <taxon>Hypoxylaceae</taxon>
        <taxon>Daldinia</taxon>
    </lineage>
</organism>
<dbReference type="Proteomes" id="UP001369815">
    <property type="component" value="Unassembled WGS sequence"/>
</dbReference>
<accession>A0AAX6MMQ3</accession>
<evidence type="ECO:0000256" key="5">
    <source>
        <dbReference type="ARBA" id="ARBA00023002"/>
    </source>
</evidence>
<comment type="similarity">
    <text evidence="2">Belongs to the MSOX/MTOX family.</text>
</comment>
<evidence type="ECO:0000256" key="2">
    <source>
        <dbReference type="ARBA" id="ARBA00010989"/>
    </source>
</evidence>
<gene>
    <name evidence="8" type="ORF">Daesc_003880</name>
</gene>
<dbReference type="SUPFAM" id="SSF51905">
    <property type="entry name" value="FAD/NAD(P)-binding domain"/>
    <property type="match status" value="1"/>
</dbReference>
<keyword evidence="3" id="KW-0285">Flavoprotein</keyword>
<evidence type="ECO:0000256" key="1">
    <source>
        <dbReference type="ARBA" id="ARBA00001974"/>
    </source>
</evidence>
<dbReference type="GO" id="GO:0008115">
    <property type="term" value="F:sarcosine oxidase activity"/>
    <property type="evidence" value="ECO:0007669"/>
    <property type="project" value="TreeGrafter"/>
</dbReference>